<dbReference type="Pfam" id="PF24681">
    <property type="entry name" value="Kelch_KLHDC2_KLHL20_DRC7"/>
    <property type="match status" value="1"/>
</dbReference>
<dbReference type="PANTHER" id="PTHR43503">
    <property type="entry name" value="MCG48959-RELATED"/>
    <property type="match status" value="1"/>
</dbReference>
<organism evidence="3 4">
    <name type="scientific">Mycena maculata</name>
    <dbReference type="NCBI Taxonomy" id="230809"/>
    <lineage>
        <taxon>Eukaryota</taxon>
        <taxon>Fungi</taxon>
        <taxon>Dikarya</taxon>
        <taxon>Basidiomycota</taxon>
        <taxon>Agaricomycotina</taxon>
        <taxon>Agaricomycetes</taxon>
        <taxon>Agaricomycetidae</taxon>
        <taxon>Agaricales</taxon>
        <taxon>Marasmiineae</taxon>
        <taxon>Mycenaceae</taxon>
        <taxon>Mycena</taxon>
    </lineage>
</organism>
<keyword evidence="1" id="KW-0880">Kelch repeat</keyword>
<dbReference type="GO" id="GO:0005739">
    <property type="term" value="C:mitochondrion"/>
    <property type="evidence" value="ECO:0007669"/>
    <property type="project" value="TreeGrafter"/>
</dbReference>
<dbReference type="InterPro" id="IPR015915">
    <property type="entry name" value="Kelch-typ_b-propeller"/>
</dbReference>
<keyword evidence="2" id="KW-0677">Repeat</keyword>
<name>A0AAD7NJC9_9AGAR</name>
<proteinExistence type="predicted"/>
<dbReference type="Proteomes" id="UP001215280">
    <property type="component" value="Unassembled WGS sequence"/>
</dbReference>
<dbReference type="Gene3D" id="3.30.710.10">
    <property type="entry name" value="Potassium Channel Kv1.1, Chain A"/>
    <property type="match status" value="1"/>
</dbReference>
<dbReference type="EMBL" id="JARJLG010000041">
    <property type="protein sequence ID" value="KAJ7763135.1"/>
    <property type="molecule type" value="Genomic_DNA"/>
</dbReference>
<dbReference type="GO" id="GO:0005829">
    <property type="term" value="C:cytosol"/>
    <property type="evidence" value="ECO:0007669"/>
    <property type="project" value="TreeGrafter"/>
</dbReference>
<dbReference type="PANTHER" id="PTHR43503:SF2">
    <property type="entry name" value="NEGATIVE REGULATOR OF SPORULATION MDS3-RELATED"/>
    <property type="match status" value="1"/>
</dbReference>
<evidence type="ECO:0000256" key="2">
    <source>
        <dbReference type="ARBA" id="ARBA00022737"/>
    </source>
</evidence>
<evidence type="ECO:0000313" key="4">
    <source>
        <dbReference type="Proteomes" id="UP001215280"/>
    </source>
</evidence>
<comment type="caution">
    <text evidence="3">The sequence shown here is derived from an EMBL/GenBank/DDBJ whole genome shotgun (WGS) entry which is preliminary data.</text>
</comment>
<dbReference type="InterPro" id="IPR011333">
    <property type="entry name" value="SKP1/BTB/POZ_sf"/>
</dbReference>
<gene>
    <name evidence="3" type="ORF">DFH07DRAFT_867380</name>
</gene>
<dbReference type="SUPFAM" id="SSF117281">
    <property type="entry name" value="Kelch motif"/>
    <property type="match status" value="1"/>
</dbReference>
<sequence length="521" mass="57961">MGRRARVPHKGASTTVAGSKLYLFGGCTSTSERRLLSSLFIFDLELWKWERVTPAAGDPVPKPRHFHTADIWKNHLVVFGGLGDRGNGARPDQLQVLNDVRLFNLSTRRWLPPSRVPAVSPLKAVPRPRHGHLSCVSSNHLFIIGGKDFFGERLDDVCVYDLAKKEWTQRQPYSPTCNLTHAFSSTSRWRVCAPQPDPLQPGSIDSRVSPTPTPLSYSDRVTITSLHDIYVYNCDHPERKLEVLSSLPSGEIQMKNPPPGALGQIPSLRFPSVSGNQSVEDDKHAFFLWTLDITTNTWSPIDTGEILNNGSWSRGCVWHAQNKFVIFKNRAPGIDVSTPLVPSWEEVAVVDLEALGIYQPPALKLDTAGQVLALASLADTIQEDFEFLCDDERRIPCSRRVIAERWPWFEQQQERLSRSDATSVTHGQGTIITLTATSCALSQSYPVTMALLQYFYSMTLGTALQRAPAVLSYLLLISTEFRISQLQALVKHAMHLALSETTASGVYEIAASCGCRSLQIR</sequence>
<dbReference type="AlphaFoldDB" id="A0AAD7NJC9"/>
<evidence type="ECO:0000256" key="1">
    <source>
        <dbReference type="ARBA" id="ARBA00022441"/>
    </source>
</evidence>
<accession>A0AAD7NJC9</accession>
<dbReference type="GO" id="GO:0045454">
    <property type="term" value="P:cell redox homeostasis"/>
    <property type="evidence" value="ECO:0007669"/>
    <property type="project" value="TreeGrafter"/>
</dbReference>
<keyword evidence="4" id="KW-1185">Reference proteome</keyword>
<evidence type="ECO:0000313" key="3">
    <source>
        <dbReference type="EMBL" id="KAJ7763135.1"/>
    </source>
</evidence>
<reference evidence="3" key="1">
    <citation type="submission" date="2023-03" db="EMBL/GenBank/DDBJ databases">
        <title>Massive genome expansion in bonnet fungi (Mycena s.s.) driven by repeated elements and novel gene families across ecological guilds.</title>
        <authorList>
            <consortium name="Lawrence Berkeley National Laboratory"/>
            <person name="Harder C.B."/>
            <person name="Miyauchi S."/>
            <person name="Viragh M."/>
            <person name="Kuo A."/>
            <person name="Thoen E."/>
            <person name="Andreopoulos B."/>
            <person name="Lu D."/>
            <person name="Skrede I."/>
            <person name="Drula E."/>
            <person name="Henrissat B."/>
            <person name="Morin E."/>
            <person name="Kohler A."/>
            <person name="Barry K."/>
            <person name="LaButti K."/>
            <person name="Morin E."/>
            <person name="Salamov A."/>
            <person name="Lipzen A."/>
            <person name="Mereny Z."/>
            <person name="Hegedus B."/>
            <person name="Baldrian P."/>
            <person name="Stursova M."/>
            <person name="Weitz H."/>
            <person name="Taylor A."/>
            <person name="Grigoriev I.V."/>
            <person name="Nagy L.G."/>
            <person name="Martin F."/>
            <person name="Kauserud H."/>
        </authorList>
    </citation>
    <scope>NUCLEOTIDE SEQUENCE</scope>
    <source>
        <strain evidence="3">CBHHK188m</strain>
    </source>
</reference>
<dbReference type="Gene3D" id="2.120.10.80">
    <property type="entry name" value="Kelch-type beta propeller"/>
    <property type="match status" value="1"/>
</dbReference>
<protein>
    <submittedName>
        <fullName evidence="3">Galactose oxidase</fullName>
    </submittedName>
</protein>